<keyword evidence="3" id="KW-1185">Reference proteome</keyword>
<evidence type="ECO:0000256" key="1">
    <source>
        <dbReference type="SAM" id="Phobius"/>
    </source>
</evidence>
<organism evidence="2 3">
    <name type="scientific">Companilactobacillus baiquanensis</name>
    <dbReference type="NCBI Taxonomy" id="2486005"/>
    <lineage>
        <taxon>Bacteria</taxon>
        <taxon>Bacillati</taxon>
        <taxon>Bacillota</taxon>
        <taxon>Bacilli</taxon>
        <taxon>Lactobacillales</taxon>
        <taxon>Lactobacillaceae</taxon>
        <taxon>Companilactobacillus</taxon>
    </lineage>
</organism>
<dbReference type="EMBL" id="JBHSSN010000004">
    <property type="protein sequence ID" value="MFC6322630.1"/>
    <property type="molecule type" value="Genomic_DNA"/>
</dbReference>
<name>A0ABW1UT56_9LACO</name>
<protein>
    <recommendedName>
        <fullName evidence="4">Cell surface protein</fullName>
    </recommendedName>
</protein>
<keyword evidence="1" id="KW-1133">Transmembrane helix</keyword>
<reference evidence="3" key="1">
    <citation type="journal article" date="2019" name="Int. J. Syst. Evol. Microbiol.">
        <title>The Global Catalogue of Microorganisms (GCM) 10K type strain sequencing project: providing services to taxonomists for standard genome sequencing and annotation.</title>
        <authorList>
            <consortium name="The Broad Institute Genomics Platform"/>
            <consortium name="The Broad Institute Genome Sequencing Center for Infectious Disease"/>
            <person name="Wu L."/>
            <person name="Ma J."/>
        </authorList>
    </citation>
    <scope>NUCLEOTIDE SEQUENCE [LARGE SCALE GENOMIC DNA]</scope>
    <source>
        <strain evidence="3">CCM 8895</strain>
    </source>
</reference>
<comment type="caution">
    <text evidence="2">The sequence shown here is derived from an EMBL/GenBank/DDBJ whole genome shotgun (WGS) entry which is preliminary data.</text>
</comment>
<sequence>MKTKCKVSLWGFIFLMSIFIILTTNINNVSADLTSSTDKAVLQDAPNGISIGDYLGQDTPTKPTADKNFPYTTNSAQIVDRNGSSSTSNGNIISLANGKSTYGALWSKDQTFDITKPQTISFWVYFGTGDASDEINGEGVAFVLQNDTRGMSALGAGLDGLGVFGADNSTVSGIPGSIIIPASYTSKSESYMAGTAVQNSVALEIDSKLNSFWASKNGVPIQLSNAGITSNSTLYSQNGFDTHPGGTPVISDIPGKLTYGSNGGGNGNIAITYPALSSTYYQKGSLTSASSAYGSYDKATIMIKSNSTDVDLTDDKDANNNPIYWHHLTVNWTPAPSGSNIATLKYAYNDISKDGLENPNAKEVSNQIDTSKLNVSSSNKVRWGFTGSNTTSSSVATKLVAFDSIPESPYADASASITDKTLNKTITDGATDKTVASGDDLSLDYDLNYIRGDEDWKSVISKIKIPDNLTVSPDENGNIATITYADGQSPTNIPASALQDSTIQYALERDLTNTNNVAKISISATANNDTSSDINVKQAPASFTGTNSIAMTSSPAFTILAKKDYSLNLSTSSSTDYNLFYNNPDTTFTSDLNLGYSDNAPSGLTSSDTIFKIEVGNHTYTAAEDIALQSGQSAKTTMDFMQIIEGSGDNFWDIFPKDSTQEVKVTAIDRTNDLVSNTLTYNVTVQPDKLLHLNVSDGLEFQNIHFGNKSTYLKRKSGFNLSVTSLREPWKLSVTTNGLYDSSNDINSNMELVYRNDDQSNYSSLSETPFTVATNNESYSTSTTDNISDKWESDTGLLLKQLGLSPAGQYTGTLTWTVSDAL</sequence>
<dbReference type="RefSeq" id="WP_125593172.1">
    <property type="nucleotide sequence ID" value="NZ_JBHSSN010000004.1"/>
</dbReference>
<keyword evidence="1" id="KW-0472">Membrane</keyword>
<dbReference type="Gene3D" id="2.60.120.200">
    <property type="match status" value="1"/>
</dbReference>
<proteinExistence type="predicted"/>
<keyword evidence="1" id="KW-0812">Transmembrane</keyword>
<dbReference type="Proteomes" id="UP001596186">
    <property type="component" value="Unassembled WGS sequence"/>
</dbReference>
<gene>
    <name evidence="2" type="ORF">ACFP1F_02465</name>
</gene>
<evidence type="ECO:0000313" key="3">
    <source>
        <dbReference type="Proteomes" id="UP001596186"/>
    </source>
</evidence>
<accession>A0ABW1UT56</accession>
<feature type="transmembrane region" description="Helical" evidence="1">
    <location>
        <begin position="7"/>
        <end position="26"/>
    </location>
</feature>
<evidence type="ECO:0008006" key="4">
    <source>
        <dbReference type="Google" id="ProtNLM"/>
    </source>
</evidence>
<evidence type="ECO:0000313" key="2">
    <source>
        <dbReference type="EMBL" id="MFC6322630.1"/>
    </source>
</evidence>